<dbReference type="PANTHER" id="PTHR13060:SF0">
    <property type="entry name" value="PROTEIN ECDYSONELESS HOMOLOG"/>
    <property type="match status" value="1"/>
</dbReference>
<dbReference type="Pfam" id="PF07093">
    <property type="entry name" value="SGT1"/>
    <property type="match status" value="1"/>
</dbReference>
<protein>
    <recommendedName>
        <fullName evidence="4">Regulatory factor Sgt1</fullName>
    </recommendedName>
</protein>
<sequence>MEGAEDDSANSTLPPVFGSALQEDTAEYMLFAIGDGPGATTTPASKPRAMLDQLRKSALELSESLTKDYIWQRDAFDLQLVSRKDEWLIVYMLRQLTKSFPSAWARICDNDGEFLLIEGTKAVPSWITPEIDTNRVWIHDGQLKIVPLEAMQAAAETSNSRVVREVGLLLKDLAEDGDDPEALPSNLEISAWPGVDRESDDSWLNINFEDFERELDGGSNQTQSGPQATRYTASGSNNPERESGFGDSNVQADLRRIVSQFQAFLNDNDAGIDGADFGEMDRDNDSVGEDEEDEDGASEISEGPEDEVSFDEEEFAPELKGYGALRLNPPKSGKESKPTAARNITAGDDGRSDSADSGSESDDEGELDVDFNLAKNLLESFKGQEGMSGPAGNILGMLGLILPRDEDDDEKIDE</sequence>
<feature type="region of interest" description="Disordered" evidence="1">
    <location>
        <begin position="212"/>
        <end position="247"/>
    </location>
</feature>
<organism evidence="2 3">
    <name type="scientific">Sporothrix eucalyptigena</name>
    <dbReference type="NCBI Taxonomy" id="1812306"/>
    <lineage>
        <taxon>Eukaryota</taxon>
        <taxon>Fungi</taxon>
        <taxon>Dikarya</taxon>
        <taxon>Ascomycota</taxon>
        <taxon>Pezizomycotina</taxon>
        <taxon>Sordariomycetes</taxon>
        <taxon>Sordariomycetidae</taxon>
        <taxon>Ophiostomatales</taxon>
        <taxon>Ophiostomataceae</taxon>
        <taxon>Sporothrix</taxon>
    </lineage>
</organism>
<keyword evidence="3" id="KW-1185">Reference proteome</keyword>
<evidence type="ECO:0000313" key="3">
    <source>
        <dbReference type="Proteomes" id="UP001642482"/>
    </source>
</evidence>
<dbReference type="InterPro" id="IPR010770">
    <property type="entry name" value="Ecd"/>
</dbReference>
<dbReference type="Proteomes" id="UP001642482">
    <property type="component" value="Unassembled WGS sequence"/>
</dbReference>
<feature type="compositionally biased region" description="Polar residues" evidence="1">
    <location>
        <begin position="218"/>
        <end position="238"/>
    </location>
</feature>
<reference evidence="2 3" key="1">
    <citation type="submission" date="2024-01" db="EMBL/GenBank/DDBJ databases">
        <authorList>
            <person name="Allen C."/>
            <person name="Tagirdzhanova G."/>
        </authorList>
    </citation>
    <scope>NUCLEOTIDE SEQUENCE [LARGE SCALE GENOMIC DNA]</scope>
</reference>
<feature type="region of interest" description="Disordered" evidence="1">
    <location>
        <begin position="268"/>
        <end position="368"/>
    </location>
</feature>
<dbReference type="EMBL" id="CAWUHD010000148">
    <property type="protein sequence ID" value="CAK7235425.1"/>
    <property type="molecule type" value="Genomic_DNA"/>
</dbReference>
<feature type="compositionally biased region" description="Acidic residues" evidence="1">
    <location>
        <begin position="359"/>
        <end position="368"/>
    </location>
</feature>
<comment type="caution">
    <text evidence="2">The sequence shown here is derived from an EMBL/GenBank/DDBJ whole genome shotgun (WGS) entry which is preliminary data.</text>
</comment>
<evidence type="ECO:0000256" key="1">
    <source>
        <dbReference type="SAM" id="MobiDB-lite"/>
    </source>
</evidence>
<evidence type="ECO:0008006" key="4">
    <source>
        <dbReference type="Google" id="ProtNLM"/>
    </source>
</evidence>
<evidence type="ECO:0000313" key="2">
    <source>
        <dbReference type="EMBL" id="CAK7235425.1"/>
    </source>
</evidence>
<gene>
    <name evidence="2" type="ORF">SEUCBS140593_009278</name>
</gene>
<feature type="compositionally biased region" description="Acidic residues" evidence="1">
    <location>
        <begin position="286"/>
        <end position="316"/>
    </location>
</feature>
<accession>A0ABP0CV34</accession>
<dbReference type="PANTHER" id="PTHR13060">
    <property type="entry name" value="SGT1 PROTEIN HSGT1 SUPPRESSOR OF GCR2"/>
    <property type="match status" value="1"/>
</dbReference>
<proteinExistence type="predicted"/>
<name>A0ABP0CV34_9PEZI</name>